<dbReference type="AlphaFoldDB" id="A0A6J1L188"/>
<evidence type="ECO:0000256" key="2">
    <source>
        <dbReference type="SAM" id="SignalP"/>
    </source>
</evidence>
<sequence>MDLGERTPCISITWALLIIVCQAMCESLCVSESPSQNFVSVLSAAYHSHRILCLTAMGTLALMLLGCLGCLCCSCSCLARRKAESLDAYAPRTQSIVWPSIPAETAHVLQLTFLHTPNAVDCICRGCSNSRKEHCLEDCLNGTESKIKEVTMQHLMKAGKENLMKLLLLLLLLIVYPQFLQANNFTDYGWLNETDFVEDVDNTTTNSNGFMITSNNNKKNVHHVFMDPLRRVAFVALMLHILIVGGGIIIYSVACCKSRSNRRRLSGLKRRLQSPPTLQHIPNSQSCPCHGCRVARQMLSGLIVQQIITERSER</sequence>
<protein>
    <submittedName>
        <fullName evidence="4">Uncharacterized protein LOC111592243</fullName>
    </submittedName>
</protein>
<dbReference type="OrthoDB" id="7856180at2759"/>
<dbReference type="Proteomes" id="UP000504633">
    <property type="component" value="Unplaced"/>
</dbReference>
<dbReference type="KEGG" id="dhe:111592243"/>
<keyword evidence="2" id="KW-0732">Signal</keyword>
<feature type="transmembrane region" description="Helical" evidence="1">
    <location>
        <begin position="162"/>
        <end position="180"/>
    </location>
</feature>
<name>A0A6J1L188_DROHY</name>
<proteinExistence type="predicted"/>
<feature type="signal peptide" evidence="2">
    <location>
        <begin position="1"/>
        <end position="23"/>
    </location>
</feature>
<dbReference type="OMA" id="NCCLARN"/>
<keyword evidence="1" id="KW-0812">Transmembrane</keyword>
<gene>
    <name evidence="4" type="primary">LOC111592243</name>
</gene>
<dbReference type="RefSeq" id="XP_023160095.2">
    <property type="nucleotide sequence ID" value="XM_023304327.2"/>
</dbReference>
<keyword evidence="1" id="KW-0472">Membrane</keyword>
<feature type="chain" id="PRO_5026998397" evidence="2">
    <location>
        <begin position="24"/>
        <end position="314"/>
    </location>
</feature>
<feature type="transmembrane region" description="Helical" evidence="1">
    <location>
        <begin position="49"/>
        <end position="72"/>
    </location>
</feature>
<feature type="transmembrane region" description="Helical" evidence="1">
    <location>
        <begin position="232"/>
        <end position="254"/>
    </location>
</feature>
<accession>A0A6J1L188</accession>
<evidence type="ECO:0000256" key="1">
    <source>
        <dbReference type="SAM" id="Phobius"/>
    </source>
</evidence>
<dbReference type="GeneID" id="111592243"/>
<organism evidence="3 4">
    <name type="scientific">Drosophila hydei</name>
    <name type="common">Fruit fly</name>
    <dbReference type="NCBI Taxonomy" id="7224"/>
    <lineage>
        <taxon>Eukaryota</taxon>
        <taxon>Metazoa</taxon>
        <taxon>Ecdysozoa</taxon>
        <taxon>Arthropoda</taxon>
        <taxon>Hexapoda</taxon>
        <taxon>Insecta</taxon>
        <taxon>Pterygota</taxon>
        <taxon>Neoptera</taxon>
        <taxon>Endopterygota</taxon>
        <taxon>Diptera</taxon>
        <taxon>Brachycera</taxon>
        <taxon>Muscomorpha</taxon>
        <taxon>Ephydroidea</taxon>
        <taxon>Drosophilidae</taxon>
        <taxon>Drosophila</taxon>
    </lineage>
</organism>
<reference evidence="4" key="1">
    <citation type="submission" date="2025-08" db="UniProtKB">
        <authorList>
            <consortium name="RefSeq"/>
        </authorList>
    </citation>
    <scope>IDENTIFICATION</scope>
    <source>
        <strain evidence="4">15085-1641.00</strain>
        <tissue evidence="4">Whole body</tissue>
    </source>
</reference>
<evidence type="ECO:0000313" key="3">
    <source>
        <dbReference type="Proteomes" id="UP000504633"/>
    </source>
</evidence>
<keyword evidence="1" id="KW-1133">Transmembrane helix</keyword>
<evidence type="ECO:0000313" key="4">
    <source>
        <dbReference type="RefSeq" id="XP_023160095.2"/>
    </source>
</evidence>
<keyword evidence="3" id="KW-1185">Reference proteome</keyword>